<protein>
    <submittedName>
        <fullName evidence="1">Uncharacterized protein</fullName>
    </submittedName>
</protein>
<dbReference type="RefSeq" id="WP_062422913.1">
    <property type="nucleotide sequence ID" value="NZ_BBYA01000011.1"/>
</dbReference>
<gene>
    <name evidence="1" type="ORF">ADM99_12945</name>
</gene>
<name>A0A0P6XIY6_9CHLR</name>
<comment type="caution">
    <text evidence="1">The sequence shown here is derived from an EMBL/GenBank/DDBJ whole genome shotgun (WGS) entry which is preliminary data.</text>
</comment>
<proteinExistence type="predicted"/>
<dbReference type="EMBL" id="LGCK01000012">
    <property type="protein sequence ID" value="KPL71160.1"/>
    <property type="molecule type" value="Genomic_DNA"/>
</dbReference>
<accession>A0A0P6XIY6</accession>
<dbReference type="AlphaFoldDB" id="A0A0P6XIY6"/>
<keyword evidence="2" id="KW-1185">Reference proteome</keyword>
<sequence length="85" mass="9411">MEQYRGKAPVEATGDGKILFRQDAFRLLLPCKITVPLGRVEAGGTFPRVEKRHHFRLLLPGACSDKATGNGLILHGWSNIAAERR</sequence>
<reference evidence="1 2" key="1">
    <citation type="submission" date="2015-07" db="EMBL/GenBank/DDBJ databases">
        <title>Genome sequence of Leptolinea tardivitalis DSM 16556.</title>
        <authorList>
            <person name="Hemp J."/>
            <person name="Ward L.M."/>
            <person name="Pace L.A."/>
            <person name="Fischer W.W."/>
        </authorList>
    </citation>
    <scope>NUCLEOTIDE SEQUENCE [LARGE SCALE GENOMIC DNA]</scope>
    <source>
        <strain evidence="1 2">YMTK-2</strain>
    </source>
</reference>
<evidence type="ECO:0000313" key="2">
    <source>
        <dbReference type="Proteomes" id="UP000050430"/>
    </source>
</evidence>
<evidence type="ECO:0000313" key="1">
    <source>
        <dbReference type="EMBL" id="KPL71160.1"/>
    </source>
</evidence>
<organism evidence="1 2">
    <name type="scientific">Leptolinea tardivitalis</name>
    <dbReference type="NCBI Taxonomy" id="229920"/>
    <lineage>
        <taxon>Bacteria</taxon>
        <taxon>Bacillati</taxon>
        <taxon>Chloroflexota</taxon>
        <taxon>Anaerolineae</taxon>
        <taxon>Anaerolineales</taxon>
        <taxon>Anaerolineaceae</taxon>
        <taxon>Leptolinea</taxon>
    </lineage>
</organism>
<dbReference type="Proteomes" id="UP000050430">
    <property type="component" value="Unassembled WGS sequence"/>
</dbReference>